<evidence type="ECO:0000259" key="1">
    <source>
        <dbReference type="Pfam" id="PF22636"/>
    </source>
</evidence>
<keyword evidence="3" id="KW-1185">Reference proteome</keyword>
<dbReference type="OrthoDB" id="4487988at2759"/>
<dbReference type="RefSeq" id="XP_033587979.1">
    <property type="nucleotide sequence ID" value="XM_033737458.1"/>
</dbReference>
<proteinExistence type="predicted"/>
<sequence length="144" mass="15500">MPPSQQQQPKDGAVLTATFQVQDTDLASAISPDPSDVYARVLATPRLVSFMEIVCARMLVPHLADGQLSVGVRVEMDHLAATNVGETVEVKVTFLQKEGKQFVFECVISDAGGEVGRGVCRRAIIDEMRLMEGAGKRAKGGSRL</sequence>
<dbReference type="InterPro" id="IPR054485">
    <property type="entry name" value="FlK-like_dom"/>
</dbReference>
<name>A0A6A6PMX1_9PEZI</name>
<gene>
    <name evidence="2" type="ORF">BDY17DRAFT_326103</name>
</gene>
<evidence type="ECO:0000313" key="3">
    <source>
        <dbReference type="Proteomes" id="UP000799767"/>
    </source>
</evidence>
<dbReference type="SUPFAM" id="SSF54637">
    <property type="entry name" value="Thioesterase/thiol ester dehydrase-isomerase"/>
    <property type="match status" value="1"/>
</dbReference>
<dbReference type="PIRSF" id="PIRSF014972">
    <property type="entry name" value="FlK"/>
    <property type="match status" value="1"/>
</dbReference>
<dbReference type="CDD" id="cd03440">
    <property type="entry name" value="hot_dog"/>
    <property type="match status" value="1"/>
</dbReference>
<dbReference type="InterPro" id="IPR029069">
    <property type="entry name" value="HotDog_dom_sf"/>
</dbReference>
<dbReference type="AlphaFoldDB" id="A0A6A6PMX1"/>
<dbReference type="InterPro" id="IPR025540">
    <property type="entry name" value="FlK"/>
</dbReference>
<accession>A0A6A6PMX1</accession>
<protein>
    <submittedName>
        <fullName evidence="2">Putative thioesterase</fullName>
    </submittedName>
</protein>
<feature type="domain" description="Fluoroacetyl-CoA-specific thioesterase-like" evidence="1">
    <location>
        <begin position="37"/>
        <end position="127"/>
    </location>
</feature>
<reference evidence="2" key="1">
    <citation type="journal article" date="2020" name="Stud. Mycol.">
        <title>101 Dothideomycetes genomes: a test case for predicting lifestyles and emergence of pathogens.</title>
        <authorList>
            <person name="Haridas S."/>
            <person name="Albert R."/>
            <person name="Binder M."/>
            <person name="Bloem J."/>
            <person name="Labutti K."/>
            <person name="Salamov A."/>
            <person name="Andreopoulos B."/>
            <person name="Baker S."/>
            <person name="Barry K."/>
            <person name="Bills G."/>
            <person name="Bluhm B."/>
            <person name="Cannon C."/>
            <person name="Castanera R."/>
            <person name="Culley D."/>
            <person name="Daum C."/>
            <person name="Ezra D."/>
            <person name="Gonzalez J."/>
            <person name="Henrissat B."/>
            <person name="Kuo A."/>
            <person name="Liang C."/>
            <person name="Lipzen A."/>
            <person name="Lutzoni F."/>
            <person name="Magnuson J."/>
            <person name="Mondo S."/>
            <person name="Nolan M."/>
            <person name="Ohm R."/>
            <person name="Pangilinan J."/>
            <person name="Park H.-J."/>
            <person name="Ramirez L."/>
            <person name="Alfaro M."/>
            <person name="Sun H."/>
            <person name="Tritt A."/>
            <person name="Yoshinaga Y."/>
            <person name="Zwiers L.-H."/>
            <person name="Turgeon B."/>
            <person name="Goodwin S."/>
            <person name="Spatafora J."/>
            <person name="Crous P."/>
            <person name="Grigoriev I."/>
        </authorList>
    </citation>
    <scope>NUCLEOTIDE SEQUENCE</scope>
    <source>
        <strain evidence="2">CBS 113389</strain>
    </source>
</reference>
<dbReference type="Proteomes" id="UP000799767">
    <property type="component" value="Unassembled WGS sequence"/>
</dbReference>
<dbReference type="PANTHER" id="PTHR36934:SF1">
    <property type="entry name" value="THIOESTERASE DOMAIN-CONTAINING PROTEIN"/>
    <property type="match status" value="1"/>
</dbReference>
<dbReference type="PANTHER" id="PTHR36934">
    <property type="entry name" value="BLR0278 PROTEIN"/>
    <property type="match status" value="1"/>
</dbReference>
<dbReference type="Pfam" id="PF22636">
    <property type="entry name" value="FlK"/>
    <property type="match status" value="1"/>
</dbReference>
<dbReference type="Gene3D" id="3.10.129.10">
    <property type="entry name" value="Hotdog Thioesterase"/>
    <property type="match status" value="1"/>
</dbReference>
<evidence type="ECO:0000313" key="2">
    <source>
        <dbReference type="EMBL" id="KAF2481409.1"/>
    </source>
</evidence>
<dbReference type="EMBL" id="MU001638">
    <property type="protein sequence ID" value="KAF2481409.1"/>
    <property type="molecule type" value="Genomic_DNA"/>
</dbReference>
<dbReference type="GeneID" id="54478460"/>
<organism evidence="2 3">
    <name type="scientific">Neohortaea acidophila</name>
    <dbReference type="NCBI Taxonomy" id="245834"/>
    <lineage>
        <taxon>Eukaryota</taxon>
        <taxon>Fungi</taxon>
        <taxon>Dikarya</taxon>
        <taxon>Ascomycota</taxon>
        <taxon>Pezizomycotina</taxon>
        <taxon>Dothideomycetes</taxon>
        <taxon>Dothideomycetidae</taxon>
        <taxon>Mycosphaerellales</taxon>
        <taxon>Teratosphaeriaceae</taxon>
        <taxon>Neohortaea</taxon>
    </lineage>
</organism>